<protein>
    <submittedName>
        <fullName evidence="1">Uncharacterized protein</fullName>
    </submittedName>
</protein>
<dbReference type="Proteomes" id="UP000006901">
    <property type="component" value="Plasmid ZS7_lp25"/>
</dbReference>
<proteinExistence type="predicted"/>
<dbReference type="AlphaFoldDB" id="A0A0H3C0J1"/>
<dbReference type="RefSeq" id="WP_012614991.1">
    <property type="nucleotide sequence ID" value="NC_011783.1"/>
</dbReference>
<dbReference type="HOGENOM" id="CLU_3285830_0_0_12"/>
<accession>A0A0H3C0J1</accession>
<evidence type="ECO:0000313" key="1">
    <source>
        <dbReference type="EMBL" id="ACK74197.1"/>
    </source>
</evidence>
<dbReference type="KEGG" id="bbz:BbuZS7_E08"/>
<dbReference type="EMBL" id="CP001198">
    <property type="protein sequence ID" value="ACK74197.1"/>
    <property type="molecule type" value="Genomic_DNA"/>
</dbReference>
<name>A0A0H3C0J1_BORBZ</name>
<geneLocation type="plasmid" evidence="1 2">
    <name>ZS7_lp25</name>
</geneLocation>
<evidence type="ECO:0000313" key="2">
    <source>
        <dbReference type="Proteomes" id="UP000006901"/>
    </source>
</evidence>
<keyword evidence="1" id="KW-0614">Plasmid</keyword>
<reference evidence="1 2" key="1">
    <citation type="journal article" date="2011" name="J. Bacteriol.">
        <title>Whole-genome sequences of thirteen isolates of Borrelia burgdorferi.</title>
        <authorList>
            <person name="Schutzer S.E."/>
            <person name="Fraser-Liggett C.M."/>
            <person name="Casjens S.R."/>
            <person name="Qiu W.G."/>
            <person name="Dunn J.J."/>
            <person name="Mongodin E.F."/>
            <person name="Luft B.J."/>
        </authorList>
    </citation>
    <scope>NUCLEOTIDE SEQUENCE [LARGE SCALE GENOMIC DNA]</scope>
    <source>
        <strain evidence="1 2">ZS7</strain>
        <plasmid evidence="1 2">ZS7_lp25</plasmid>
    </source>
</reference>
<organism evidence="1 2">
    <name type="scientific">Borreliella burgdorferi (strain ZS7)</name>
    <name type="common">Borrelia burgdorferi</name>
    <dbReference type="NCBI Taxonomy" id="445985"/>
    <lineage>
        <taxon>Bacteria</taxon>
        <taxon>Pseudomonadati</taxon>
        <taxon>Spirochaetota</taxon>
        <taxon>Spirochaetia</taxon>
        <taxon>Spirochaetales</taxon>
        <taxon>Borreliaceae</taxon>
        <taxon>Borreliella</taxon>
    </lineage>
</organism>
<gene>
    <name evidence="1" type="ordered locus">BbuZS7_E08</name>
</gene>
<sequence length="40" mass="4749">MCEFFKKEKDLIGKIIEKQKNLNVSRDNLKNMHKLVSKSL</sequence>